<keyword evidence="4" id="KW-1185">Reference proteome</keyword>
<name>K0KY18_WICCF</name>
<dbReference type="STRING" id="1206466.K0KY18"/>
<sequence>MESKSINVTVQLNNTNGTYTYKPLDVIRGRVCLKVHKEINVQEVTVKFDGISISQVYVTEKRYNPKTKKIETRTYIRKDSHIFAHDGCVIFPPPNVRNVSNNKVFTLTPGEYIYDFAFKLPLRNICAYTGTGRRIAGHSYTMLPPSMGISDIGKINYQVKVKVKRDSWFRADPRMRKGLNVTSFDPIDDIIRFTSPFVLRGSIVFSNRIHKRIALSEKPTGPESYEIPIRESSLKKSSHFIKSLFGNEDPPPKFAQEFDVPFVFEVRCPSQFLKINQVPGLKIFLTSKHGPERYRGIDDQASGLGQLILKDFGIYLIGTYTATSGVHVTTYQKTYRLTSKRDLPMMLDLANLKPNPIYGTTSNSNPFQLELPISLYGDAVVPADIEPTFETCNLKKNYMLNIRAKFREDKKSWHSKMVEFFRPVTVLTGVPAPQEYIQMNHIPHRLAQRVLKTYPPEVFKQPEDFTPLYDDTTAAPTSLSIEETESLEMDGKQKLTTENFSQAQQPEESLPTYGSATQDQYRGNR</sequence>
<dbReference type="InParanoid" id="K0KY18"/>
<dbReference type="PANTHER" id="PTHR11188:SF17">
    <property type="entry name" value="FI21816P1"/>
    <property type="match status" value="1"/>
</dbReference>
<evidence type="ECO:0000259" key="2">
    <source>
        <dbReference type="Pfam" id="PF00339"/>
    </source>
</evidence>
<dbReference type="CDD" id="cd22952">
    <property type="entry name" value="ART10-like"/>
    <property type="match status" value="1"/>
</dbReference>
<dbReference type="GO" id="GO:0030674">
    <property type="term" value="F:protein-macromolecule adaptor activity"/>
    <property type="evidence" value="ECO:0007669"/>
    <property type="project" value="TreeGrafter"/>
</dbReference>
<dbReference type="PANTHER" id="PTHR11188">
    <property type="entry name" value="ARRESTIN DOMAIN CONTAINING PROTEIN"/>
    <property type="match status" value="1"/>
</dbReference>
<dbReference type="InterPro" id="IPR014752">
    <property type="entry name" value="Arrestin-like_C"/>
</dbReference>
<dbReference type="Proteomes" id="UP000009328">
    <property type="component" value="Unassembled WGS sequence"/>
</dbReference>
<dbReference type="GO" id="GO:0005829">
    <property type="term" value="C:cytosol"/>
    <property type="evidence" value="ECO:0007669"/>
    <property type="project" value="TreeGrafter"/>
</dbReference>
<evidence type="ECO:0000313" key="3">
    <source>
        <dbReference type="EMBL" id="CCH46967.1"/>
    </source>
</evidence>
<evidence type="ECO:0000313" key="4">
    <source>
        <dbReference type="Proteomes" id="UP000009328"/>
    </source>
</evidence>
<reference evidence="3 4" key="1">
    <citation type="journal article" date="2012" name="Eukaryot. Cell">
        <title>Draft genome sequence of Wickerhamomyces ciferrii NRRL Y-1031 F-60-10.</title>
        <authorList>
            <person name="Schneider J."/>
            <person name="Andrea H."/>
            <person name="Blom J."/>
            <person name="Jaenicke S."/>
            <person name="Ruckert C."/>
            <person name="Schorsch C."/>
            <person name="Szczepanowski R."/>
            <person name="Farwick M."/>
            <person name="Goesmann A."/>
            <person name="Puhler A."/>
            <person name="Schaffer S."/>
            <person name="Tauch A."/>
            <person name="Kohler T."/>
            <person name="Brinkrolf K."/>
        </authorList>
    </citation>
    <scope>NUCLEOTIDE SEQUENCE [LARGE SCALE GENOMIC DNA]</scope>
    <source>
        <strain evidence="4">ATCC 14091 / BCRC 22168 / CBS 111 / JCM 3599 / NBRC 0793 / NRRL Y-1031 F-60-10</strain>
    </source>
</reference>
<organism evidence="3 4">
    <name type="scientific">Wickerhamomyces ciferrii (strain ATCC 14091 / BCRC 22168 / CBS 111 / JCM 3599 / NBRC 0793 / NRRL Y-1031 F-60-10)</name>
    <name type="common">Yeast</name>
    <name type="synonym">Pichia ciferrii</name>
    <dbReference type="NCBI Taxonomy" id="1206466"/>
    <lineage>
        <taxon>Eukaryota</taxon>
        <taxon>Fungi</taxon>
        <taxon>Dikarya</taxon>
        <taxon>Ascomycota</taxon>
        <taxon>Saccharomycotina</taxon>
        <taxon>Saccharomycetes</taxon>
        <taxon>Phaffomycetales</taxon>
        <taxon>Wickerhamomycetaceae</taxon>
        <taxon>Wickerhamomyces</taxon>
    </lineage>
</organism>
<gene>
    <name evidence="3" type="ORF">BN7_6574</name>
</gene>
<feature type="compositionally biased region" description="Polar residues" evidence="1">
    <location>
        <begin position="496"/>
        <end position="525"/>
    </location>
</feature>
<dbReference type="GO" id="GO:0031625">
    <property type="term" value="F:ubiquitin protein ligase binding"/>
    <property type="evidence" value="ECO:0007669"/>
    <property type="project" value="TreeGrafter"/>
</dbReference>
<comment type="caution">
    <text evidence="3">The sequence shown here is derived from an EMBL/GenBank/DDBJ whole genome shotgun (WGS) entry which is preliminary data.</text>
</comment>
<dbReference type="Gene3D" id="2.60.40.640">
    <property type="match status" value="1"/>
</dbReference>
<dbReference type="HOGENOM" id="CLU_526991_0_0_1"/>
<dbReference type="Pfam" id="PF00339">
    <property type="entry name" value="Arrestin_N"/>
    <property type="match status" value="1"/>
</dbReference>
<dbReference type="FunCoup" id="K0KY18">
    <property type="interactions" value="48"/>
</dbReference>
<dbReference type="GO" id="GO:0005886">
    <property type="term" value="C:plasma membrane"/>
    <property type="evidence" value="ECO:0007669"/>
    <property type="project" value="TreeGrafter"/>
</dbReference>
<accession>K0KY18</accession>
<dbReference type="InterPro" id="IPR050357">
    <property type="entry name" value="Arrestin_domain-protein"/>
</dbReference>
<protein>
    <submittedName>
        <fullName evidence="3">Arrestin domain-containing protein A</fullName>
    </submittedName>
</protein>
<dbReference type="EMBL" id="CAIF01000291">
    <property type="protein sequence ID" value="CCH46967.1"/>
    <property type="molecule type" value="Genomic_DNA"/>
</dbReference>
<feature type="domain" description="Arrestin-like N-terminal" evidence="2">
    <location>
        <begin position="8"/>
        <end position="182"/>
    </location>
</feature>
<feature type="region of interest" description="Disordered" evidence="1">
    <location>
        <begin position="462"/>
        <end position="525"/>
    </location>
</feature>
<dbReference type="InterPro" id="IPR014756">
    <property type="entry name" value="Ig_E-set"/>
</dbReference>
<dbReference type="GO" id="GO:0070086">
    <property type="term" value="P:ubiquitin-dependent endocytosis"/>
    <property type="evidence" value="ECO:0007669"/>
    <property type="project" value="TreeGrafter"/>
</dbReference>
<dbReference type="eggNOG" id="ENOG502QWIY">
    <property type="taxonomic scope" value="Eukaryota"/>
</dbReference>
<dbReference type="SUPFAM" id="SSF81296">
    <property type="entry name" value="E set domains"/>
    <property type="match status" value="1"/>
</dbReference>
<dbReference type="InterPro" id="IPR011021">
    <property type="entry name" value="Arrestin-like_N"/>
</dbReference>
<proteinExistence type="predicted"/>
<evidence type="ECO:0000256" key="1">
    <source>
        <dbReference type="SAM" id="MobiDB-lite"/>
    </source>
</evidence>
<dbReference type="AlphaFoldDB" id="K0KY18"/>